<keyword evidence="1" id="KW-0677">Repeat</keyword>
<feature type="region of interest" description="Disordered" evidence="5">
    <location>
        <begin position="883"/>
        <end position="930"/>
    </location>
</feature>
<proteinExistence type="predicted"/>
<feature type="repeat" description="ANK" evidence="4">
    <location>
        <begin position="366"/>
        <end position="389"/>
    </location>
</feature>
<dbReference type="EMBL" id="CP099426">
    <property type="protein sequence ID" value="USW56944.1"/>
    <property type="molecule type" value="Genomic_DNA"/>
</dbReference>
<keyword evidence="9" id="KW-1185">Reference proteome</keyword>
<dbReference type="PROSITE" id="PS50297">
    <property type="entry name" value="ANK_REP_REGION"/>
    <property type="match status" value="4"/>
</dbReference>
<dbReference type="InterPro" id="IPR057506">
    <property type="entry name" value="C2_GPCPD1"/>
</dbReference>
<feature type="region of interest" description="Disordered" evidence="5">
    <location>
        <begin position="582"/>
        <end position="623"/>
    </location>
</feature>
<feature type="compositionally biased region" description="Basic and acidic residues" evidence="5">
    <location>
        <begin position="605"/>
        <end position="623"/>
    </location>
</feature>
<dbReference type="Proteomes" id="UP001056384">
    <property type="component" value="Chromosome 9"/>
</dbReference>
<dbReference type="Pfam" id="PF12796">
    <property type="entry name" value="Ank_2"/>
    <property type="match status" value="2"/>
</dbReference>
<evidence type="ECO:0000313" key="9">
    <source>
        <dbReference type="Proteomes" id="UP001056384"/>
    </source>
</evidence>
<dbReference type="Pfam" id="PF03009">
    <property type="entry name" value="GDPD"/>
    <property type="match status" value="1"/>
</dbReference>
<reference evidence="8" key="1">
    <citation type="submission" date="2022-06" db="EMBL/GenBank/DDBJ databases">
        <title>Complete genome sequences of two strains of the flax pathogen Septoria linicola.</title>
        <authorList>
            <person name="Lapalu N."/>
            <person name="Simon A."/>
            <person name="Demenou B."/>
            <person name="Paumier D."/>
            <person name="Guillot M.-P."/>
            <person name="Gout L."/>
            <person name="Valade R."/>
        </authorList>
    </citation>
    <scope>NUCLEOTIDE SEQUENCE</scope>
    <source>
        <strain evidence="8">SE15195</strain>
    </source>
</reference>
<dbReference type="Gene3D" id="1.25.40.20">
    <property type="entry name" value="Ankyrin repeat-containing domain"/>
    <property type="match status" value="3"/>
</dbReference>
<dbReference type="PROSITE" id="PS50088">
    <property type="entry name" value="ANK_REPEAT"/>
    <property type="match status" value="5"/>
</dbReference>
<dbReference type="InterPro" id="IPR002110">
    <property type="entry name" value="Ankyrin_rpt"/>
</dbReference>
<gene>
    <name evidence="8" type="ORF">Slin15195_G102630</name>
</gene>
<dbReference type="PANTHER" id="PTHR22958">
    <property type="entry name" value="GLYCEROPHOSPHORYL DIESTER PHOSPHODIESTERASE"/>
    <property type="match status" value="1"/>
</dbReference>
<dbReference type="InterPro" id="IPR017946">
    <property type="entry name" value="PLC-like_Pdiesterase_TIM-brl"/>
</dbReference>
<dbReference type="Gene3D" id="3.20.20.190">
    <property type="entry name" value="Phosphatidylinositol (PI) phosphodiesterase"/>
    <property type="match status" value="1"/>
</dbReference>
<dbReference type="InterPro" id="IPR030395">
    <property type="entry name" value="GP_PDE_dom"/>
</dbReference>
<dbReference type="InterPro" id="IPR036770">
    <property type="entry name" value="Ankyrin_rpt-contain_sf"/>
</dbReference>
<dbReference type="OrthoDB" id="197419at2759"/>
<dbReference type="PROSITE" id="PS51704">
    <property type="entry name" value="GP_PDE"/>
    <property type="match status" value="1"/>
</dbReference>
<evidence type="ECO:0000256" key="3">
    <source>
        <dbReference type="ARBA" id="ARBA00023043"/>
    </source>
</evidence>
<dbReference type="AlphaFoldDB" id="A0A9Q9AWX8"/>
<evidence type="ECO:0000256" key="1">
    <source>
        <dbReference type="ARBA" id="ARBA00022737"/>
    </source>
</evidence>
<dbReference type="PANTHER" id="PTHR22958:SF1">
    <property type="entry name" value="GLYCEROPHOSPHOCHOLINE PHOSPHODIESTERASE GPCPD1"/>
    <property type="match status" value="1"/>
</dbReference>
<dbReference type="SUPFAM" id="SSF51695">
    <property type="entry name" value="PLC-like phosphodiesterases"/>
    <property type="match status" value="1"/>
</dbReference>
<feature type="repeat" description="ANK" evidence="4">
    <location>
        <begin position="452"/>
        <end position="484"/>
    </location>
</feature>
<evidence type="ECO:0000256" key="5">
    <source>
        <dbReference type="SAM" id="MobiDB-lite"/>
    </source>
</evidence>
<dbReference type="SMART" id="SM00248">
    <property type="entry name" value="ANK"/>
    <property type="match status" value="7"/>
</dbReference>
<dbReference type="GO" id="GO:0047389">
    <property type="term" value="F:glycerophosphocholine phosphodiesterase activity"/>
    <property type="evidence" value="ECO:0007669"/>
    <property type="project" value="TreeGrafter"/>
</dbReference>
<name>A0A9Q9AWX8_9PEZI</name>
<feature type="repeat" description="ANK" evidence="4">
    <location>
        <begin position="485"/>
        <end position="507"/>
    </location>
</feature>
<dbReference type="GO" id="GO:0046475">
    <property type="term" value="P:glycerophospholipid catabolic process"/>
    <property type="evidence" value="ECO:0007669"/>
    <property type="project" value="TreeGrafter"/>
</dbReference>
<keyword evidence="3 4" id="KW-0040">ANK repeat</keyword>
<protein>
    <submittedName>
        <fullName evidence="8">SPX domain, PLC-like phosphodiesterase, TIM beta/alpha-barrel domain superfamily</fullName>
    </submittedName>
</protein>
<feature type="repeat" description="ANK" evidence="4">
    <location>
        <begin position="524"/>
        <end position="556"/>
    </location>
</feature>
<feature type="domain" description="GP-PDE" evidence="7">
    <location>
        <begin position="803"/>
        <end position="1131"/>
    </location>
</feature>
<dbReference type="Pfam" id="PF25329">
    <property type="entry name" value="C2_GDE1"/>
    <property type="match status" value="1"/>
</dbReference>
<dbReference type="PROSITE" id="PS51382">
    <property type="entry name" value="SPX"/>
    <property type="match status" value="1"/>
</dbReference>
<evidence type="ECO:0000313" key="8">
    <source>
        <dbReference type="EMBL" id="USW56944.1"/>
    </source>
</evidence>
<evidence type="ECO:0000259" key="7">
    <source>
        <dbReference type="PROSITE" id="PS51704"/>
    </source>
</evidence>
<feature type="domain" description="SPX" evidence="6">
    <location>
        <begin position="1"/>
        <end position="144"/>
    </location>
</feature>
<evidence type="ECO:0000256" key="4">
    <source>
        <dbReference type="PROSITE-ProRule" id="PRU00023"/>
    </source>
</evidence>
<dbReference type="InterPro" id="IPR051578">
    <property type="entry name" value="GDPD"/>
</dbReference>
<dbReference type="InterPro" id="IPR004331">
    <property type="entry name" value="SPX_dom"/>
</dbReference>
<accession>A0A9Q9AWX8</accession>
<evidence type="ECO:0000259" key="6">
    <source>
        <dbReference type="PROSITE" id="PS51382"/>
    </source>
</evidence>
<organism evidence="8 9">
    <name type="scientific">Septoria linicola</name>
    <dbReference type="NCBI Taxonomy" id="215465"/>
    <lineage>
        <taxon>Eukaryota</taxon>
        <taxon>Fungi</taxon>
        <taxon>Dikarya</taxon>
        <taxon>Ascomycota</taxon>
        <taxon>Pezizomycotina</taxon>
        <taxon>Dothideomycetes</taxon>
        <taxon>Dothideomycetidae</taxon>
        <taxon>Mycosphaerellales</taxon>
        <taxon>Mycosphaerellaceae</taxon>
        <taxon>Septoria</taxon>
    </lineage>
</organism>
<keyword evidence="2" id="KW-0378">Hydrolase</keyword>
<dbReference type="CDD" id="cd14484">
    <property type="entry name" value="SPX_GDE1_like"/>
    <property type="match status" value="1"/>
</dbReference>
<dbReference type="PRINTS" id="PR01415">
    <property type="entry name" value="ANKYRIN"/>
</dbReference>
<dbReference type="SUPFAM" id="SSF48403">
    <property type="entry name" value="Ankyrin repeat"/>
    <property type="match status" value="1"/>
</dbReference>
<evidence type="ECO:0000256" key="2">
    <source>
        <dbReference type="ARBA" id="ARBA00022801"/>
    </source>
</evidence>
<dbReference type="Pfam" id="PF03105">
    <property type="entry name" value="SPX"/>
    <property type="match status" value="1"/>
</dbReference>
<sequence length="1175" mass="130821">MKFGQQLPRQQVPEWASAYIDYKALKKLIKAAKATEGTNGEPDLAEFFFTLDRQLEDIDTFYNRKYAEISRRLRLLYDRYGMASKLKDGMEKEDIQDLTSTLLELRAQGRNLRWYGNINRTGFVKITKKLDKKIESSRHQSRYLSTKVDPKAFATNNKLEMDLRSINDWLLQLTTIKVVDDDGSVHSGSSGSLHRMGSRAALKISSTALDAMESAISRDDTTELFGLVATHLPNATNEMLKGLFLDLLQRAISHKSFKCIKSILSKVPTIDADDDMNKRNCLHRIVITTGRTRASEHSGGFQAIVKRSNYINPAEPPTRLPGQFKVEERDPEQEPFKDDSVERLLAFILDHLSQQQRQAVLTKDIYGRTPLHYAAQYGLVFATQMLMKHLQDWHLFEVSQGIDSEEWQDEEGYAPLHLAVIGGHYRTTKALLMADDWNEFTDSRLTNKHVEKSGVSLALATKANSYKIVKLLVEAGVDVNYQNEQGDSALHIAARNGHEDCARALLSATGGDRRINIELTDRDFGWTPLHIACVNGHSNIVQLLHEAGADPNKKDYSGWKPIEHAALRGHIEIARYLRPFSPPPDLHVTPQQNGHLGSSPPKATTLEERRSNGVPKEDAKARIPEPVKSFGHRYLTEESMILVSLGTLDEKKDVKPISLEDIAIADAHATQLDTALTLVVTAQGATGEPALIDLPIQEEISTTPIVFKAKDPSKVKLFFDLVPTYAGTTEKRIARAAALLSSIKPGVGSKRVTLQTDLSVPLLAGQDFDVIGAINFNFLIISPFQHPNLNISEEKTYWTKQSTMVIGHRGLGKNVSAKTSLQLGENTIQSFITAANLGASYVEFDVQMTKDHVPVIYHDFLVSETGADVPVHTLTLEQFLALSDTPKPSRPSSPAIANGRAERDGNGDIRRPQRSYSVGAPCSEDNSRDRLKHTRDFKTKGFKGNRRGDVIQSQFTTLEEMFRTLPEEVGFNIEMKYPMLFESVEEEMDTYAVELNMFVDTVLKMVYDRRKKRNIVFSSFHPDICLLLTFKQPSIPVLFLTDAGVSPVGDIRASSLQEAIRFASRWNLLGVVSAADPFVLCPRLISVVQSSGLVCVSYGMANNDPTNSNLQAEWGIDAVIVDSVARVRKGLTEKAANGAEVVTKKAEVNGVSELTKDLDHNLSVVAQEPRPSSTH</sequence>
<feature type="repeat" description="ANK" evidence="4">
    <location>
        <begin position="411"/>
        <end position="432"/>
    </location>
</feature>
<feature type="compositionally biased region" description="Basic and acidic residues" evidence="5">
    <location>
        <begin position="900"/>
        <end position="911"/>
    </location>
</feature>